<keyword evidence="1 7" id="KW-0645">Protease</keyword>
<dbReference type="SUPFAM" id="SSF55486">
    <property type="entry name" value="Metalloproteases ('zincins'), catalytic domain"/>
    <property type="match status" value="1"/>
</dbReference>
<feature type="active site" evidence="5">
    <location>
        <position position="16"/>
    </location>
</feature>
<evidence type="ECO:0000256" key="2">
    <source>
        <dbReference type="ARBA" id="ARBA00022801"/>
    </source>
</evidence>
<evidence type="ECO:0000256" key="1">
    <source>
        <dbReference type="ARBA" id="ARBA00022670"/>
    </source>
</evidence>
<feature type="binding site" evidence="5">
    <location>
        <position position="15"/>
    </location>
    <ligand>
        <name>Zn(2+)</name>
        <dbReference type="ChEBI" id="CHEBI:29105"/>
        <note>catalytic</note>
    </ligand>
</feature>
<sequence>EDEQGAFSAVHPITHELAHLIGAVHDGDKAPDYIPDHPGAEACPWADGYIMSYITNSSNHYLFSPCSVRQFIVTLAYRGPKCWHVSTDVDILLQTRRKPGQAVSRAEYCQTMYSHNDWLAVDMNDTIKKMCKFRCCYKRWSMFSDMQCIVSDALDGIECDAFKVCLNGDCVGDYLL</sequence>
<dbReference type="InterPro" id="IPR001590">
    <property type="entry name" value="Peptidase_M12B"/>
</dbReference>
<organism evidence="7">
    <name type="scientific">Argas monolakensis</name>
    <name type="common">Mono lake bird tick</name>
    <dbReference type="NCBI Taxonomy" id="34602"/>
    <lineage>
        <taxon>Eukaryota</taxon>
        <taxon>Metazoa</taxon>
        <taxon>Ecdysozoa</taxon>
        <taxon>Arthropoda</taxon>
        <taxon>Chelicerata</taxon>
        <taxon>Arachnida</taxon>
        <taxon>Acari</taxon>
        <taxon>Parasitiformes</taxon>
        <taxon>Ixodida</taxon>
        <taxon>Ixodoidea</taxon>
        <taxon>Argasidae</taxon>
        <taxon>Argasinae</taxon>
        <taxon>Argas</taxon>
    </lineage>
</organism>
<reference evidence="7" key="1">
    <citation type="journal article" date="2008" name="Insect Biochem. Mol. Biol.">
        <title>Comparative sialomics between hard and soft ticks: implications for the evolution of blood-feeding behavior.</title>
        <authorList>
            <person name="Mans B.J."/>
            <person name="Andersen J.F."/>
            <person name="Francischetti I.M."/>
            <person name="Valenzuela J.G."/>
            <person name="Schwan T.G."/>
            <person name="Pham V.M."/>
            <person name="Garfield M.K."/>
            <person name="Hammer C.H."/>
            <person name="Ribeiro J.M."/>
        </authorList>
    </citation>
    <scope>NUCLEOTIDE SEQUENCE</scope>
    <source>
        <strain evidence="7">AM-49</strain>
        <tissue evidence="7">Adult salivary gland</tissue>
    </source>
</reference>
<dbReference type="GO" id="GO:0006509">
    <property type="term" value="P:membrane protein ectodomain proteolysis"/>
    <property type="evidence" value="ECO:0007669"/>
    <property type="project" value="TreeGrafter"/>
</dbReference>
<dbReference type="Gene3D" id="3.40.390.10">
    <property type="entry name" value="Collagenase (Catalytic Domain)"/>
    <property type="match status" value="1"/>
</dbReference>
<evidence type="ECO:0000313" key="7">
    <source>
        <dbReference type="EMBL" id="ABI52662.1"/>
    </source>
</evidence>
<dbReference type="PANTHER" id="PTHR11905">
    <property type="entry name" value="ADAM A DISINTEGRIN AND METALLOPROTEASE DOMAIN"/>
    <property type="match status" value="1"/>
</dbReference>
<feature type="binding site" evidence="5">
    <location>
        <position position="19"/>
    </location>
    <ligand>
        <name>Zn(2+)</name>
        <dbReference type="ChEBI" id="CHEBI:29105"/>
        <note>catalytic</note>
    </ligand>
</feature>
<dbReference type="InterPro" id="IPR024079">
    <property type="entry name" value="MetalloPept_cat_dom_sf"/>
</dbReference>
<dbReference type="Gene3D" id="3.40.1620.60">
    <property type="match status" value="1"/>
</dbReference>
<dbReference type="AlphaFoldDB" id="Q09JV1"/>
<keyword evidence="5" id="KW-0479">Metal-binding</keyword>
<accession>Q09JV1</accession>
<proteinExistence type="evidence at transcript level"/>
<keyword evidence="4 7" id="KW-0482">Metalloprotease</keyword>
<evidence type="ECO:0000256" key="3">
    <source>
        <dbReference type="ARBA" id="ARBA00022833"/>
    </source>
</evidence>
<evidence type="ECO:0000256" key="5">
    <source>
        <dbReference type="PROSITE-ProRule" id="PRU00276"/>
    </source>
</evidence>
<comment type="caution">
    <text evidence="5">Lacks conserved residue(s) required for the propagation of feature annotation.</text>
</comment>
<protein>
    <submittedName>
        <fullName evidence="7">Metalloprotease</fullName>
    </submittedName>
</protein>
<keyword evidence="3 5" id="KW-0862">Zinc</keyword>
<evidence type="ECO:0000256" key="4">
    <source>
        <dbReference type="ARBA" id="ARBA00023049"/>
    </source>
</evidence>
<feature type="domain" description="Peptidase M12B" evidence="6">
    <location>
        <begin position="13"/>
        <end position="87"/>
    </location>
</feature>
<dbReference type="GO" id="GO:0004222">
    <property type="term" value="F:metalloendopeptidase activity"/>
    <property type="evidence" value="ECO:0007669"/>
    <property type="project" value="InterPro"/>
</dbReference>
<dbReference type="EMBL" id="DQ886745">
    <property type="protein sequence ID" value="ABI52662.1"/>
    <property type="molecule type" value="mRNA"/>
</dbReference>
<keyword evidence="2" id="KW-0378">Hydrolase</keyword>
<dbReference type="Pfam" id="PF13574">
    <property type="entry name" value="Reprolysin_2"/>
    <property type="match status" value="1"/>
</dbReference>
<feature type="non-terminal residue" evidence="7">
    <location>
        <position position="1"/>
    </location>
</feature>
<name>Q09JV1_ARGMO</name>
<dbReference type="GO" id="GO:0046872">
    <property type="term" value="F:metal ion binding"/>
    <property type="evidence" value="ECO:0007669"/>
    <property type="project" value="UniProtKB-KW"/>
</dbReference>
<feature type="binding site" evidence="5">
    <location>
        <position position="25"/>
    </location>
    <ligand>
        <name>Zn(2+)</name>
        <dbReference type="ChEBI" id="CHEBI:29105"/>
        <note>catalytic</note>
    </ligand>
</feature>
<dbReference type="PANTHER" id="PTHR11905:SF159">
    <property type="entry name" value="ADAM METALLOPROTEASE"/>
    <property type="match status" value="1"/>
</dbReference>
<dbReference type="PROSITE" id="PS50215">
    <property type="entry name" value="ADAM_MEPRO"/>
    <property type="match status" value="1"/>
</dbReference>
<evidence type="ECO:0000259" key="6">
    <source>
        <dbReference type="PROSITE" id="PS50215"/>
    </source>
</evidence>